<feature type="domain" description="Sulfatase N-terminal" evidence="6">
    <location>
        <begin position="36"/>
        <end position="338"/>
    </location>
</feature>
<keyword evidence="3 7" id="KW-0378">Hydrolase</keyword>
<dbReference type="PROSITE" id="PS00523">
    <property type="entry name" value="SULFATASE_1"/>
    <property type="match status" value="1"/>
</dbReference>
<dbReference type="InterPro" id="IPR024607">
    <property type="entry name" value="Sulfatase_CS"/>
</dbReference>
<dbReference type="SUPFAM" id="SSF49899">
    <property type="entry name" value="Concanavalin A-like lectins/glucanases"/>
    <property type="match status" value="1"/>
</dbReference>
<dbReference type="PANTHER" id="PTHR42693">
    <property type="entry name" value="ARYLSULFATASE FAMILY MEMBER"/>
    <property type="match status" value="1"/>
</dbReference>
<keyword evidence="5" id="KW-0732">Signal</keyword>
<dbReference type="InterPro" id="IPR050738">
    <property type="entry name" value="Sulfatase"/>
</dbReference>
<proteinExistence type="inferred from homology"/>
<dbReference type="InterPro" id="IPR000917">
    <property type="entry name" value="Sulfatase_N"/>
</dbReference>
<keyword evidence="4" id="KW-0106">Calcium</keyword>
<reference evidence="7 8" key="1">
    <citation type="submission" date="2019-02" db="EMBL/GenBank/DDBJ databases">
        <title>Deep-cultivation of Planctomycetes and their phenomic and genomic characterization uncovers novel biology.</title>
        <authorList>
            <person name="Wiegand S."/>
            <person name="Jogler M."/>
            <person name="Boedeker C."/>
            <person name="Pinto D."/>
            <person name="Vollmers J."/>
            <person name="Rivas-Marin E."/>
            <person name="Kohn T."/>
            <person name="Peeters S.H."/>
            <person name="Heuer A."/>
            <person name="Rast P."/>
            <person name="Oberbeckmann S."/>
            <person name="Bunk B."/>
            <person name="Jeske O."/>
            <person name="Meyerdierks A."/>
            <person name="Storesund J.E."/>
            <person name="Kallscheuer N."/>
            <person name="Luecker S."/>
            <person name="Lage O.M."/>
            <person name="Pohl T."/>
            <person name="Merkel B.J."/>
            <person name="Hornburger P."/>
            <person name="Mueller R.-W."/>
            <person name="Bruemmer F."/>
            <person name="Labrenz M."/>
            <person name="Spormann A.M."/>
            <person name="Op den Camp H."/>
            <person name="Overmann J."/>
            <person name="Amann R."/>
            <person name="Jetten M.S.M."/>
            <person name="Mascher T."/>
            <person name="Medema M.H."/>
            <person name="Devos D.P."/>
            <person name="Kaster A.-K."/>
            <person name="Ovreas L."/>
            <person name="Rohde M."/>
            <person name="Galperin M.Y."/>
            <person name="Jogler C."/>
        </authorList>
    </citation>
    <scope>NUCLEOTIDE SEQUENCE [LARGE SCALE GENOMIC DNA]</scope>
    <source>
        <strain evidence="7 8">Poly30</strain>
    </source>
</reference>
<evidence type="ECO:0000259" key="6">
    <source>
        <dbReference type="Pfam" id="PF00884"/>
    </source>
</evidence>
<dbReference type="Gene3D" id="2.60.120.200">
    <property type="match status" value="1"/>
</dbReference>
<evidence type="ECO:0000256" key="5">
    <source>
        <dbReference type="SAM" id="SignalP"/>
    </source>
</evidence>
<dbReference type="GO" id="GO:0046872">
    <property type="term" value="F:metal ion binding"/>
    <property type="evidence" value="ECO:0007669"/>
    <property type="project" value="UniProtKB-KW"/>
</dbReference>
<comment type="similarity">
    <text evidence="1">Belongs to the sulfatase family.</text>
</comment>
<evidence type="ECO:0000313" key="8">
    <source>
        <dbReference type="Proteomes" id="UP000320390"/>
    </source>
</evidence>
<dbReference type="Gene3D" id="3.30.1120.10">
    <property type="match status" value="1"/>
</dbReference>
<gene>
    <name evidence="7" type="primary">atsA_22</name>
    <name evidence="7" type="ORF">Poly30_51400</name>
</gene>
<sequence precursor="true">MPRIKSLPFQALIALAALCPFGEAGLVAPGGDPAPPNVLIILADDLGYGDVGAFGGQVIATPRIDDLCASGMRLDSFYAHPTCSPSRAALLTGRYAQRVGLPKPIGAWAPRGMDTAEVTLAEVLKTVGYRTATFGKWHIGDAPEQQPTSQGFDEFRGILWGPTGIPLVLRDSVQDTLEYEPDQRYDAFDVTTRTLDFIERSAATGEPFFCLASYAAPHEPAAASPAFQGISADGRDYGDAVEELDASVGVLVDRLSALALRENTLVVFLSDNGATFNRNPYQDGSNAPFSEGKGTTWEGGVRVPACASWPGRVPAGAVQAAPLFIADLFPTVAALAGATLDPTITLDGHDVGAVLEGQPEDPSRVVHLSDKSGFQAVRRGRYKYRLGALYDLVIDPEELVDLSNAFPGETAALAQELNAIQVSVENDHRPPAVSSRLTAKFRADAGLVSPPSNGTNWYSESLDDLTFQAVDVDPFQDLLVVDSAGHGTSSTPGKALRIVDFSGDLRFVGQVPQFATSASSAPMPFTVAMWYRLVDTPLEENIVLLDVGDGEAGLSFTMGDAGEIGDDLAPGNRDDLLVRIGGTLSANSSAVAIDLPQVQPLEFLHLAAVYYGSGDLIVYINGFEAARVFAPGVDCGLNRTWSLFAPDGAVGGSGGPGVVPLFATQSKGDIAALNIVDRALRLNEIQAEYSRYVSMIYCHSQVNTSGERAWLSLGGSFRRADNQMHLQAENLPLGSVGFLLSSLEQGRHPISQGSLCLQGSILRFSKQVYATDAAGQAHGVVDLQLAPPQVVDLTTPIWNFQYWYRDGAGSNFTNGLQITFGN</sequence>
<evidence type="ECO:0000256" key="4">
    <source>
        <dbReference type="ARBA" id="ARBA00022837"/>
    </source>
</evidence>
<dbReference type="EC" id="3.1.6.1" evidence="7"/>
<dbReference type="Gene3D" id="3.40.720.10">
    <property type="entry name" value="Alkaline Phosphatase, subunit A"/>
    <property type="match status" value="1"/>
</dbReference>
<dbReference type="PANTHER" id="PTHR42693:SF53">
    <property type="entry name" value="ENDO-4-O-SULFATASE"/>
    <property type="match status" value="1"/>
</dbReference>
<name>A0A518EZR3_9BACT</name>
<evidence type="ECO:0000313" key="7">
    <source>
        <dbReference type="EMBL" id="QDV09582.1"/>
    </source>
</evidence>
<keyword evidence="8" id="KW-1185">Reference proteome</keyword>
<dbReference type="Proteomes" id="UP000320390">
    <property type="component" value="Chromosome"/>
</dbReference>
<dbReference type="OrthoDB" id="9783154at2"/>
<dbReference type="AlphaFoldDB" id="A0A518EZR3"/>
<dbReference type="EMBL" id="CP036434">
    <property type="protein sequence ID" value="QDV09582.1"/>
    <property type="molecule type" value="Genomic_DNA"/>
</dbReference>
<dbReference type="InterPro" id="IPR013320">
    <property type="entry name" value="ConA-like_dom_sf"/>
</dbReference>
<keyword evidence="2" id="KW-0479">Metal-binding</keyword>
<dbReference type="Pfam" id="PF00884">
    <property type="entry name" value="Sulfatase"/>
    <property type="match status" value="1"/>
</dbReference>
<evidence type="ECO:0000256" key="1">
    <source>
        <dbReference type="ARBA" id="ARBA00008779"/>
    </source>
</evidence>
<evidence type="ECO:0000256" key="3">
    <source>
        <dbReference type="ARBA" id="ARBA00022801"/>
    </source>
</evidence>
<feature type="chain" id="PRO_5022036176" evidence="5">
    <location>
        <begin position="25"/>
        <end position="822"/>
    </location>
</feature>
<dbReference type="GO" id="GO:0004065">
    <property type="term" value="F:arylsulfatase activity"/>
    <property type="evidence" value="ECO:0007669"/>
    <property type="project" value="UniProtKB-EC"/>
</dbReference>
<organism evidence="7 8">
    <name type="scientific">Saltatorellus ferox</name>
    <dbReference type="NCBI Taxonomy" id="2528018"/>
    <lineage>
        <taxon>Bacteria</taxon>
        <taxon>Pseudomonadati</taxon>
        <taxon>Planctomycetota</taxon>
        <taxon>Planctomycetia</taxon>
        <taxon>Planctomycetia incertae sedis</taxon>
        <taxon>Saltatorellus</taxon>
    </lineage>
</organism>
<feature type="signal peptide" evidence="5">
    <location>
        <begin position="1"/>
        <end position="24"/>
    </location>
</feature>
<dbReference type="InterPro" id="IPR017850">
    <property type="entry name" value="Alkaline_phosphatase_core_sf"/>
</dbReference>
<dbReference type="SUPFAM" id="SSF53649">
    <property type="entry name" value="Alkaline phosphatase-like"/>
    <property type="match status" value="1"/>
</dbReference>
<evidence type="ECO:0000256" key="2">
    <source>
        <dbReference type="ARBA" id="ARBA00022723"/>
    </source>
</evidence>
<accession>A0A518EZR3</accession>
<protein>
    <submittedName>
        <fullName evidence="7">Arylsulfatase</fullName>
        <ecNumber evidence="7">3.1.6.1</ecNumber>
    </submittedName>
</protein>